<feature type="chain" id="PRO_5039938151" evidence="2">
    <location>
        <begin position="33"/>
        <end position="118"/>
    </location>
</feature>
<dbReference type="Pfam" id="PF01549">
    <property type="entry name" value="ShK"/>
    <property type="match status" value="1"/>
</dbReference>
<dbReference type="EMBL" id="JAGRRH010000001">
    <property type="protein sequence ID" value="KAG7374797.1"/>
    <property type="molecule type" value="Genomic_DNA"/>
</dbReference>
<comment type="caution">
    <text evidence="4">The sequence shown here is derived from an EMBL/GenBank/DDBJ whole genome shotgun (WGS) entry which is preliminary data.</text>
</comment>
<evidence type="ECO:0000256" key="1">
    <source>
        <dbReference type="SAM" id="Coils"/>
    </source>
</evidence>
<dbReference type="InterPro" id="IPR003582">
    <property type="entry name" value="ShKT_dom"/>
</dbReference>
<proteinExistence type="predicted"/>
<feature type="signal peptide" evidence="2">
    <location>
        <begin position="1"/>
        <end position="32"/>
    </location>
</feature>
<accession>A0A9K3M6A2</accession>
<gene>
    <name evidence="4" type="ORF">IV203_013892</name>
</gene>
<dbReference type="OrthoDB" id="5920234at2759"/>
<protein>
    <submittedName>
        <fullName evidence="4">ShK domain-like protein</fullName>
    </submittedName>
</protein>
<evidence type="ECO:0000313" key="4">
    <source>
        <dbReference type="EMBL" id="KAG7374797.1"/>
    </source>
</evidence>
<feature type="coiled-coil region" evidence="1">
    <location>
        <begin position="84"/>
        <end position="111"/>
    </location>
</feature>
<name>A0A9K3M6A2_9STRA</name>
<reference evidence="4" key="1">
    <citation type="journal article" date="2021" name="Sci. Rep.">
        <title>Diploid genomic architecture of Nitzschia inconspicua, an elite biomass production diatom.</title>
        <authorList>
            <person name="Oliver A."/>
            <person name="Podell S."/>
            <person name="Pinowska A."/>
            <person name="Traller J.C."/>
            <person name="Smith S.R."/>
            <person name="McClure R."/>
            <person name="Beliaev A."/>
            <person name="Bohutskyi P."/>
            <person name="Hill E.A."/>
            <person name="Rabines A."/>
            <person name="Zheng H."/>
            <person name="Allen L.Z."/>
            <person name="Kuo A."/>
            <person name="Grigoriev I.V."/>
            <person name="Allen A.E."/>
            <person name="Hazlebeck D."/>
            <person name="Allen E.E."/>
        </authorList>
    </citation>
    <scope>NUCLEOTIDE SEQUENCE</scope>
    <source>
        <strain evidence="4">Hildebrandi</strain>
    </source>
</reference>
<dbReference type="AlphaFoldDB" id="A0A9K3M6A2"/>
<dbReference type="SMART" id="SM00254">
    <property type="entry name" value="ShKT"/>
    <property type="match status" value="1"/>
</dbReference>
<organism evidence="4 5">
    <name type="scientific">Nitzschia inconspicua</name>
    <dbReference type="NCBI Taxonomy" id="303405"/>
    <lineage>
        <taxon>Eukaryota</taxon>
        <taxon>Sar</taxon>
        <taxon>Stramenopiles</taxon>
        <taxon>Ochrophyta</taxon>
        <taxon>Bacillariophyta</taxon>
        <taxon>Bacillariophyceae</taxon>
        <taxon>Bacillariophycidae</taxon>
        <taxon>Bacillariales</taxon>
        <taxon>Bacillariaceae</taxon>
        <taxon>Nitzschia</taxon>
    </lineage>
</organism>
<evidence type="ECO:0000256" key="2">
    <source>
        <dbReference type="SAM" id="SignalP"/>
    </source>
</evidence>
<sequence length="118" mass="13907">MFKTPAMNSFSQMFMTLFLMVLLVISITTGHAEIDVQTGLECVDRDDKCPLMATMGECKTNRSYTNEHCRKSCDRCRVMRVNSSEEMQRIMQQKKEELMKQRRERKEAQRILEKGFEL</sequence>
<evidence type="ECO:0000313" key="5">
    <source>
        <dbReference type="Proteomes" id="UP000693970"/>
    </source>
</evidence>
<keyword evidence="5" id="KW-1185">Reference proteome</keyword>
<feature type="domain" description="ShKT" evidence="3">
    <location>
        <begin position="42"/>
        <end position="76"/>
    </location>
</feature>
<keyword evidence="2" id="KW-0732">Signal</keyword>
<dbReference type="PROSITE" id="PS51670">
    <property type="entry name" value="SHKT"/>
    <property type="match status" value="1"/>
</dbReference>
<dbReference type="Proteomes" id="UP000693970">
    <property type="component" value="Unassembled WGS sequence"/>
</dbReference>
<reference evidence="4" key="2">
    <citation type="submission" date="2021-04" db="EMBL/GenBank/DDBJ databases">
        <authorList>
            <person name="Podell S."/>
        </authorList>
    </citation>
    <scope>NUCLEOTIDE SEQUENCE</scope>
    <source>
        <strain evidence="4">Hildebrandi</strain>
    </source>
</reference>
<evidence type="ECO:0000259" key="3">
    <source>
        <dbReference type="PROSITE" id="PS51670"/>
    </source>
</evidence>
<keyword evidence="1" id="KW-0175">Coiled coil</keyword>